<evidence type="ECO:0000256" key="7">
    <source>
        <dbReference type="ARBA" id="ARBA00022781"/>
    </source>
</evidence>
<feature type="transmembrane region" description="Helical" evidence="12">
    <location>
        <begin position="108"/>
        <end position="126"/>
    </location>
</feature>
<comment type="caution">
    <text evidence="14">The sequence shown here is derived from an EMBL/GenBank/DDBJ whole genome shotgun (WGS) entry which is preliminary data.</text>
</comment>
<dbReference type="Pfam" id="PF00119">
    <property type="entry name" value="ATP-synt_A"/>
    <property type="match status" value="1"/>
</dbReference>
<dbReference type="GO" id="GO:0005886">
    <property type="term" value="C:plasma membrane"/>
    <property type="evidence" value="ECO:0007669"/>
    <property type="project" value="UniProtKB-SubCell"/>
</dbReference>
<keyword evidence="10 12" id="KW-0472">Membrane</keyword>
<comment type="subcellular location">
    <subcellularLocation>
        <location evidence="12 13">Cell membrane</location>
        <topology evidence="12 13">Multi-pass membrane protein</topology>
    </subcellularLocation>
    <subcellularLocation>
        <location evidence="1">Membrane</location>
        <topology evidence="1">Multi-pass membrane protein</topology>
    </subcellularLocation>
</comment>
<evidence type="ECO:0000256" key="2">
    <source>
        <dbReference type="ARBA" id="ARBA00006810"/>
    </source>
</evidence>
<evidence type="ECO:0000256" key="8">
    <source>
        <dbReference type="ARBA" id="ARBA00022989"/>
    </source>
</evidence>
<keyword evidence="6 12" id="KW-0812">Transmembrane</keyword>
<dbReference type="NCBIfam" id="TIGR01131">
    <property type="entry name" value="ATP_synt_6_or_A"/>
    <property type="match status" value="1"/>
</dbReference>
<dbReference type="Proteomes" id="UP000253831">
    <property type="component" value="Unassembled WGS sequence"/>
</dbReference>
<reference evidence="14 15" key="1">
    <citation type="submission" date="2018-05" db="EMBL/GenBank/DDBJ databases">
        <title>Integrated omic analyses show evidence that a Ca. Accumulibacter phosphatis strain performs denitrification under micro-aerobic conditions.</title>
        <authorList>
            <person name="Camejo P.Y."/>
            <person name="Katherine M.D."/>
            <person name="Daniel N.R."/>
        </authorList>
    </citation>
    <scope>NUCLEOTIDE SEQUENCE [LARGE SCALE GENOMIC DNA]</scope>
    <source>
        <strain evidence="14">UW-LDO-IC</strain>
    </source>
</reference>
<evidence type="ECO:0000256" key="10">
    <source>
        <dbReference type="ARBA" id="ARBA00023136"/>
    </source>
</evidence>
<comment type="function">
    <text evidence="12 13">Key component of the proton channel; it plays a direct role in the translocation of protons across the membrane.</text>
</comment>
<keyword evidence="7 12" id="KW-0375">Hydrogen ion transport</keyword>
<dbReference type="InterPro" id="IPR000568">
    <property type="entry name" value="ATP_synth_F0_asu"/>
</dbReference>
<dbReference type="CDD" id="cd00310">
    <property type="entry name" value="ATP-synt_Fo_a_6"/>
    <property type="match status" value="1"/>
</dbReference>
<evidence type="ECO:0000256" key="9">
    <source>
        <dbReference type="ARBA" id="ARBA00023065"/>
    </source>
</evidence>
<dbReference type="InterPro" id="IPR035908">
    <property type="entry name" value="F0_ATP_A_sf"/>
</dbReference>
<dbReference type="PANTHER" id="PTHR42823">
    <property type="entry name" value="ATP SYNTHASE SUBUNIT A, CHLOROPLASTIC"/>
    <property type="match status" value="1"/>
</dbReference>
<proteinExistence type="inferred from homology"/>
<accession>A0A369XIS5</accession>
<keyword evidence="8 12" id="KW-1133">Transmembrane helix</keyword>
<dbReference type="GO" id="GO:0042777">
    <property type="term" value="P:proton motive force-driven plasma membrane ATP synthesis"/>
    <property type="evidence" value="ECO:0007669"/>
    <property type="project" value="TreeGrafter"/>
</dbReference>
<dbReference type="AlphaFoldDB" id="A0A369XIS5"/>
<dbReference type="EMBL" id="QPGA01000028">
    <property type="protein sequence ID" value="RDE50011.1"/>
    <property type="molecule type" value="Genomic_DNA"/>
</dbReference>
<evidence type="ECO:0000313" key="14">
    <source>
        <dbReference type="EMBL" id="RDE50011.1"/>
    </source>
</evidence>
<evidence type="ECO:0000256" key="6">
    <source>
        <dbReference type="ARBA" id="ARBA00022692"/>
    </source>
</evidence>
<keyword evidence="11 12" id="KW-0066">ATP synthesis</keyword>
<dbReference type="PROSITE" id="PS00449">
    <property type="entry name" value="ATPASE_A"/>
    <property type="match status" value="1"/>
</dbReference>
<protein>
    <recommendedName>
        <fullName evidence="12 13">ATP synthase subunit a</fullName>
    </recommendedName>
    <alternativeName>
        <fullName evidence="12">ATP synthase F0 sector subunit a</fullName>
    </alternativeName>
    <alternativeName>
        <fullName evidence="12">F-ATPase subunit 6</fullName>
    </alternativeName>
</protein>
<keyword evidence="3 12" id="KW-0813">Transport</keyword>
<sequence>MASGEALTTSAYIVHHLTNNTVGEGFWTLHLDTLFVSGIIGLVAFLGMAKVAKQASSGVPGPLQSFIEILVSFVDQQVKDTYHGRSPLVTPLAITIFVWVFLMNAMDLIPVDFLPLILGVFGIHYLKVVPTTDPNLTFAMSLSVFTIMIVMGIKVKGAGGFFHEVVAVPFGIKLAPVNILFRVIEDIAKPISLSLRLFGNMYAGEMVFILIALLGVWQLPLALPWALFHILIITLQAFVFMMLTIVYLSMASESHG</sequence>
<dbReference type="Gene3D" id="1.20.120.220">
    <property type="entry name" value="ATP synthase, F0 complex, subunit A"/>
    <property type="match status" value="1"/>
</dbReference>
<evidence type="ECO:0000313" key="15">
    <source>
        <dbReference type="Proteomes" id="UP000253831"/>
    </source>
</evidence>
<dbReference type="InterPro" id="IPR023011">
    <property type="entry name" value="ATP_synth_F0_asu_AS"/>
</dbReference>
<feature type="transmembrane region" description="Helical" evidence="12">
    <location>
        <begin position="86"/>
        <end position="102"/>
    </location>
</feature>
<comment type="similarity">
    <text evidence="2 12 13">Belongs to the ATPase A chain family.</text>
</comment>
<feature type="transmembrane region" description="Helical" evidence="12">
    <location>
        <begin position="202"/>
        <end position="220"/>
    </location>
</feature>
<feature type="transmembrane region" description="Helical" evidence="12">
    <location>
        <begin position="138"/>
        <end position="155"/>
    </location>
</feature>
<dbReference type="NCBIfam" id="NF004477">
    <property type="entry name" value="PRK05815.1-1"/>
    <property type="match status" value="1"/>
</dbReference>
<keyword evidence="5 12" id="KW-0138">CF(0)</keyword>
<feature type="transmembrane region" description="Helical" evidence="12">
    <location>
        <begin position="226"/>
        <end position="248"/>
    </location>
</feature>
<feature type="transmembrane region" description="Helical" evidence="12">
    <location>
        <begin position="27"/>
        <end position="47"/>
    </location>
</feature>
<keyword evidence="4 12" id="KW-1003">Cell membrane</keyword>
<name>A0A369XIS5_9PROT</name>
<dbReference type="PANTHER" id="PTHR42823:SF3">
    <property type="entry name" value="ATP SYNTHASE SUBUNIT A, CHLOROPLASTIC"/>
    <property type="match status" value="1"/>
</dbReference>
<evidence type="ECO:0000256" key="1">
    <source>
        <dbReference type="ARBA" id="ARBA00004141"/>
    </source>
</evidence>
<evidence type="ECO:0000256" key="12">
    <source>
        <dbReference type="HAMAP-Rule" id="MF_01393"/>
    </source>
</evidence>
<dbReference type="SUPFAM" id="SSF81336">
    <property type="entry name" value="F1F0 ATP synthase subunit A"/>
    <property type="match status" value="1"/>
</dbReference>
<evidence type="ECO:0000256" key="13">
    <source>
        <dbReference type="RuleBase" id="RU000483"/>
    </source>
</evidence>
<gene>
    <name evidence="12" type="primary">atpB</name>
    <name evidence="14" type="ORF">DVS81_13720</name>
</gene>
<evidence type="ECO:0000256" key="3">
    <source>
        <dbReference type="ARBA" id="ARBA00022448"/>
    </source>
</evidence>
<dbReference type="HAMAP" id="MF_01393">
    <property type="entry name" value="ATP_synth_a_bact"/>
    <property type="match status" value="1"/>
</dbReference>
<dbReference type="RefSeq" id="WP_332356767.1">
    <property type="nucleotide sequence ID" value="NZ_JAZKTZ010000017.1"/>
</dbReference>
<feature type="transmembrane region" description="Helical" evidence="12">
    <location>
        <begin position="161"/>
        <end position="181"/>
    </location>
</feature>
<organism evidence="14 15">
    <name type="scientific">Candidatus Accumulibacter meliphilus</name>
    <dbReference type="NCBI Taxonomy" id="2211374"/>
    <lineage>
        <taxon>Bacteria</taxon>
        <taxon>Pseudomonadati</taxon>
        <taxon>Pseudomonadota</taxon>
        <taxon>Betaproteobacteria</taxon>
        <taxon>Candidatus Accumulibacter</taxon>
    </lineage>
</organism>
<dbReference type="PRINTS" id="PR00123">
    <property type="entry name" value="ATPASEA"/>
</dbReference>
<dbReference type="GO" id="GO:0046933">
    <property type="term" value="F:proton-transporting ATP synthase activity, rotational mechanism"/>
    <property type="evidence" value="ECO:0007669"/>
    <property type="project" value="UniProtKB-UniRule"/>
</dbReference>
<evidence type="ECO:0000256" key="4">
    <source>
        <dbReference type="ARBA" id="ARBA00022475"/>
    </source>
</evidence>
<dbReference type="GO" id="GO:0045259">
    <property type="term" value="C:proton-transporting ATP synthase complex"/>
    <property type="evidence" value="ECO:0007669"/>
    <property type="project" value="UniProtKB-KW"/>
</dbReference>
<evidence type="ECO:0000256" key="5">
    <source>
        <dbReference type="ARBA" id="ARBA00022547"/>
    </source>
</evidence>
<evidence type="ECO:0000256" key="11">
    <source>
        <dbReference type="ARBA" id="ARBA00023310"/>
    </source>
</evidence>
<keyword evidence="9 12" id="KW-0406">Ion transport</keyword>
<dbReference type="FunFam" id="1.20.120.220:FF:000002">
    <property type="entry name" value="ATP synthase subunit a"/>
    <property type="match status" value="1"/>
</dbReference>
<dbReference type="InterPro" id="IPR045082">
    <property type="entry name" value="ATP_syn_F0_a_bact/chloroplast"/>
</dbReference>